<dbReference type="PANTHER" id="PTHR42929">
    <property type="entry name" value="INNER MEMBRANE ABC TRANSPORTER PERMEASE PROTEIN YDCU-RELATED-RELATED"/>
    <property type="match status" value="1"/>
</dbReference>
<evidence type="ECO:0000256" key="1">
    <source>
        <dbReference type="ARBA" id="ARBA00004651"/>
    </source>
</evidence>
<evidence type="ECO:0000256" key="6">
    <source>
        <dbReference type="ARBA" id="ARBA00022989"/>
    </source>
</evidence>
<keyword evidence="7 8" id="KW-0472">Membrane</keyword>
<evidence type="ECO:0000256" key="5">
    <source>
        <dbReference type="ARBA" id="ARBA00022692"/>
    </source>
</evidence>
<keyword evidence="5 8" id="KW-0812">Transmembrane</keyword>
<sequence>MDMSIEQPAAPGGKIRAISTYLYRKPTLYLLLLLVPPLLWFGAVYLGSLLTLLWQGFYTFDDFTMTVTPASDLRQPERAVQPGNYDIIVRTLTMAVVVSLASAVLAFPIAYYMAR</sequence>
<evidence type="ECO:0000256" key="4">
    <source>
        <dbReference type="ARBA" id="ARBA00022475"/>
    </source>
</evidence>
<gene>
    <name evidence="9" type="primary">ydcU_2</name>
    <name evidence="9" type="ORF">NCTC12965_07213</name>
</gene>
<organism evidence="9">
    <name type="scientific">Serratia fonticola</name>
    <dbReference type="NCBI Taxonomy" id="47917"/>
    <lineage>
        <taxon>Bacteria</taxon>
        <taxon>Pseudomonadati</taxon>
        <taxon>Pseudomonadota</taxon>
        <taxon>Gammaproteobacteria</taxon>
        <taxon>Enterobacterales</taxon>
        <taxon>Yersiniaceae</taxon>
        <taxon>Serratia</taxon>
    </lineage>
</organism>
<keyword evidence="6 8" id="KW-1133">Transmembrane helix</keyword>
<proteinExistence type="inferred from homology"/>
<evidence type="ECO:0000256" key="8">
    <source>
        <dbReference type="SAM" id="Phobius"/>
    </source>
</evidence>
<keyword evidence="4" id="KW-1003">Cell membrane</keyword>
<feature type="transmembrane region" description="Helical" evidence="8">
    <location>
        <begin position="28"/>
        <end position="54"/>
    </location>
</feature>
<comment type="similarity">
    <text evidence="2">Belongs to the binding-protein-dependent transport system permease family. CysTW subfamily.</text>
</comment>
<comment type="subcellular location">
    <subcellularLocation>
        <location evidence="1">Cell membrane</location>
        <topology evidence="1">Multi-pass membrane protein</topology>
    </subcellularLocation>
</comment>
<keyword evidence="3" id="KW-0813">Transport</keyword>
<protein>
    <submittedName>
        <fullName evidence="9">Inner membrane ABC transporter permease protein ydcU</fullName>
    </submittedName>
</protein>
<evidence type="ECO:0000256" key="2">
    <source>
        <dbReference type="ARBA" id="ARBA00007069"/>
    </source>
</evidence>
<dbReference type="InterPro" id="IPR035906">
    <property type="entry name" value="MetI-like_sf"/>
</dbReference>
<evidence type="ECO:0000256" key="3">
    <source>
        <dbReference type="ARBA" id="ARBA00022448"/>
    </source>
</evidence>
<evidence type="ECO:0000313" key="9">
    <source>
        <dbReference type="EMBL" id="VTR56728.1"/>
    </source>
</evidence>
<evidence type="ECO:0000256" key="7">
    <source>
        <dbReference type="ARBA" id="ARBA00023136"/>
    </source>
</evidence>
<dbReference type="AlphaFoldDB" id="A0A4V6Z374"/>
<dbReference type="SUPFAM" id="SSF161098">
    <property type="entry name" value="MetI-like"/>
    <property type="match status" value="1"/>
</dbReference>
<dbReference type="PANTHER" id="PTHR42929:SF1">
    <property type="entry name" value="INNER MEMBRANE ABC TRANSPORTER PERMEASE PROTEIN YDCU-RELATED"/>
    <property type="match status" value="1"/>
</dbReference>
<dbReference type="GO" id="GO:0005886">
    <property type="term" value="C:plasma membrane"/>
    <property type="evidence" value="ECO:0007669"/>
    <property type="project" value="UniProtKB-SubCell"/>
</dbReference>
<name>A0A4V6Z374_SERFO</name>
<dbReference type="Gene3D" id="1.10.3720.10">
    <property type="entry name" value="MetI-like"/>
    <property type="match status" value="1"/>
</dbReference>
<reference evidence="9" key="1">
    <citation type="submission" date="2019-05" db="EMBL/GenBank/DDBJ databases">
        <authorList>
            <consortium name="Pathogen Informatics"/>
        </authorList>
    </citation>
    <scope>NUCLEOTIDE SEQUENCE [LARGE SCALE GENOMIC DNA]</scope>
    <source>
        <strain evidence="9">NCTC12965</strain>
    </source>
</reference>
<dbReference type="EMBL" id="CABEEZ010000136">
    <property type="protein sequence ID" value="VTR56728.1"/>
    <property type="molecule type" value="Genomic_DNA"/>
</dbReference>
<accession>A0A4V6Z374</accession>
<feature type="transmembrane region" description="Helical" evidence="8">
    <location>
        <begin position="87"/>
        <end position="114"/>
    </location>
</feature>